<evidence type="ECO:0000313" key="2">
    <source>
        <dbReference type="EMBL" id="KAK5600891.1"/>
    </source>
</evidence>
<comment type="caution">
    <text evidence="2">The sequence shown here is derived from an EMBL/GenBank/DDBJ whole genome shotgun (WGS) entry which is preliminary data.</text>
</comment>
<dbReference type="EMBL" id="JAHHUM010002757">
    <property type="protein sequence ID" value="KAK5600891.1"/>
    <property type="molecule type" value="Genomic_DNA"/>
</dbReference>
<dbReference type="Proteomes" id="UP001311232">
    <property type="component" value="Unassembled WGS sequence"/>
</dbReference>
<proteinExistence type="predicted"/>
<feature type="compositionally biased region" description="Polar residues" evidence="1">
    <location>
        <begin position="88"/>
        <end position="117"/>
    </location>
</feature>
<sequence>MAAPKSTWTWLQKVAATRHKASPGPAILPAKAQEEQPPSQSGTQRSTEPPNYAPPTYCQPCSLSQEKGQQDCPAPSRGYPPEPPTHCAGTSSPQQWRDQASTHTSQHTHQLSADQSQGPPPPEIHKDTMRSPQRKPGTVKRVKPTVGSPGLRDPLDQPSPQAPRRQHQVLPASRSVLSIRTYPNPTASLPAQDCILAHPWPHSPVHQAQPLQLLGH</sequence>
<gene>
    <name evidence="2" type="ORF">CRENBAI_007815</name>
</gene>
<dbReference type="AlphaFoldDB" id="A0AAV9QW40"/>
<keyword evidence="3" id="KW-1185">Reference proteome</keyword>
<evidence type="ECO:0000256" key="1">
    <source>
        <dbReference type="SAM" id="MobiDB-lite"/>
    </source>
</evidence>
<protein>
    <submittedName>
        <fullName evidence="2">Uncharacterized protein</fullName>
    </submittedName>
</protein>
<evidence type="ECO:0000313" key="3">
    <source>
        <dbReference type="Proteomes" id="UP001311232"/>
    </source>
</evidence>
<organism evidence="2 3">
    <name type="scientific">Crenichthys baileyi</name>
    <name type="common">White River springfish</name>
    <dbReference type="NCBI Taxonomy" id="28760"/>
    <lineage>
        <taxon>Eukaryota</taxon>
        <taxon>Metazoa</taxon>
        <taxon>Chordata</taxon>
        <taxon>Craniata</taxon>
        <taxon>Vertebrata</taxon>
        <taxon>Euteleostomi</taxon>
        <taxon>Actinopterygii</taxon>
        <taxon>Neopterygii</taxon>
        <taxon>Teleostei</taxon>
        <taxon>Neoteleostei</taxon>
        <taxon>Acanthomorphata</taxon>
        <taxon>Ovalentaria</taxon>
        <taxon>Atherinomorphae</taxon>
        <taxon>Cyprinodontiformes</taxon>
        <taxon>Goodeidae</taxon>
        <taxon>Crenichthys</taxon>
    </lineage>
</organism>
<reference evidence="2 3" key="1">
    <citation type="submission" date="2021-06" db="EMBL/GenBank/DDBJ databases">
        <authorList>
            <person name="Palmer J.M."/>
        </authorList>
    </citation>
    <scope>NUCLEOTIDE SEQUENCE [LARGE SCALE GENOMIC DNA]</scope>
    <source>
        <strain evidence="2 3">MEX-2019</strain>
        <tissue evidence="2">Muscle</tissue>
    </source>
</reference>
<feature type="region of interest" description="Disordered" evidence="1">
    <location>
        <begin position="16"/>
        <end position="177"/>
    </location>
</feature>
<accession>A0AAV9QW40</accession>
<name>A0AAV9QW40_9TELE</name>
<feature type="compositionally biased region" description="Polar residues" evidence="1">
    <location>
        <begin position="36"/>
        <end position="49"/>
    </location>
</feature>